<keyword evidence="9" id="KW-1185">Reference proteome</keyword>
<feature type="domain" description="FAD/NAD(P)-binding" evidence="6">
    <location>
        <begin position="190"/>
        <end position="503"/>
    </location>
</feature>
<dbReference type="InterPro" id="IPR023753">
    <property type="entry name" value="FAD/NAD-binding_dom"/>
</dbReference>
<dbReference type="SUPFAM" id="SSF51905">
    <property type="entry name" value="FAD/NAD(P)-binding domain"/>
    <property type="match status" value="1"/>
</dbReference>
<dbReference type="Proteomes" id="UP000269721">
    <property type="component" value="Unassembled WGS sequence"/>
</dbReference>
<evidence type="ECO:0000256" key="3">
    <source>
        <dbReference type="ARBA" id="ARBA00022827"/>
    </source>
</evidence>
<sequence length="587" mass="64524">MVQIGKSHGLCALDREVFLVFVRENECFLIFKVLENDLVGRADAKQIDGDDVVAVDQQGRWRGEDVVAHLRMKSEEENELARRGVLRNFWGASETPQELWTRIERLSISPAKKFISDGLQAALARSRTNLLRVSELQLGFLLLLRPNFSKNPPNLAAMSFVIGASRNRAFPPTSLGISARYYATVSGKKGTGWGGIKVLQGLNAKDYDVVVVSPRNHFVFTPLLAGTAAVPGYSQRCSQSPVRKQNADASYYQASVENIDFTKRELTCAPIEPTEKGKFNLSYDKLVIAVGANVATFGTPGVLEHAFLLKEIDHARRIRSRILECFELAAEPNATEAEQKALLHFGIVGGGPTGVDFIQEDLAKIYPNLVDKVSISIFDVAPNILNGFSPKVVDYAKERCAKKGIQLRTQTSIKELQKGKIILKDGGVIPFGALVWATGINMGTLSRSLDVTRDPRARVITDEWLRVFGKDGKPLKEVYALGDCATIQGKELPATAQVATQKGVWLKKHLNDLVANKGDGNAFTYNHAGAMVYTGGWTALMDLKGTSKGISFVTGKAAWLVWRSAYLSMTLSARNKVLVPYFWYAGV</sequence>
<keyword evidence="5" id="KW-0520">NAD</keyword>
<accession>A0A4P9WLA6</accession>
<organism evidence="8 9">
    <name type="scientific">Blyttiomyces helicus</name>
    <dbReference type="NCBI Taxonomy" id="388810"/>
    <lineage>
        <taxon>Eukaryota</taxon>
        <taxon>Fungi</taxon>
        <taxon>Fungi incertae sedis</taxon>
        <taxon>Chytridiomycota</taxon>
        <taxon>Chytridiomycota incertae sedis</taxon>
        <taxon>Chytridiomycetes</taxon>
        <taxon>Chytridiomycetes incertae sedis</taxon>
        <taxon>Blyttiomyces</taxon>
    </lineage>
</organism>
<dbReference type="GO" id="GO:0005739">
    <property type="term" value="C:mitochondrion"/>
    <property type="evidence" value="ECO:0007669"/>
    <property type="project" value="TreeGrafter"/>
</dbReference>
<protein>
    <submittedName>
        <fullName evidence="8">Pyridine nucleotide-disulfide oxidoreductase-domain-containing protein</fullName>
    </submittedName>
</protein>
<gene>
    <name evidence="8" type="ORF">BDK51DRAFT_30647</name>
</gene>
<dbReference type="Gene3D" id="3.50.50.100">
    <property type="match status" value="1"/>
</dbReference>
<feature type="domain" description="External alternative NADH-ubiquinone oxidoreductase-like C-terminal" evidence="7">
    <location>
        <begin position="527"/>
        <end position="580"/>
    </location>
</feature>
<evidence type="ECO:0000259" key="6">
    <source>
        <dbReference type="Pfam" id="PF07992"/>
    </source>
</evidence>
<dbReference type="InterPro" id="IPR054585">
    <property type="entry name" value="NDH2-like_C"/>
</dbReference>
<evidence type="ECO:0000313" key="9">
    <source>
        <dbReference type="Proteomes" id="UP000269721"/>
    </source>
</evidence>
<keyword evidence="4" id="KW-0560">Oxidoreductase</keyword>
<name>A0A4P9WLA6_9FUNG</name>
<dbReference type="Pfam" id="PF22366">
    <property type="entry name" value="NDH2_C"/>
    <property type="match status" value="1"/>
</dbReference>
<comment type="similarity">
    <text evidence="1">Belongs to the NADH dehydrogenase family.</text>
</comment>
<proteinExistence type="inferred from homology"/>
<dbReference type="InterPro" id="IPR036188">
    <property type="entry name" value="FAD/NAD-bd_sf"/>
</dbReference>
<dbReference type="PANTHER" id="PTHR43706:SF17">
    <property type="entry name" value="NADH DEHYDROGENASE (EUROFUNG)"/>
    <property type="match status" value="1"/>
</dbReference>
<reference evidence="9" key="1">
    <citation type="journal article" date="2018" name="Nat. Microbiol.">
        <title>Leveraging single-cell genomics to expand the fungal tree of life.</title>
        <authorList>
            <person name="Ahrendt S.R."/>
            <person name="Quandt C.A."/>
            <person name="Ciobanu D."/>
            <person name="Clum A."/>
            <person name="Salamov A."/>
            <person name="Andreopoulos B."/>
            <person name="Cheng J.F."/>
            <person name="Woyke T."/>
            <person name="Pelin A."/>
            <person name="Henrissat B."/>
            <person name="Reynolds N.K."/>
            <person name="Benny G.L."/>
            <person name="Smith M.E."/>
            <person name="James T.Y."/>
            <person name="Grigoriev I.V."/>
        </authorList>
    </citation>
    <scope>NUCLEOTIDE SEQUENCE [LARGE SCALE GENOMIC DNA]</scope>
</reference>
<dbReference type="InterPro" id="IPR045024">
    <property type="entry name" value="NDH-2"/>
</dbReference>
<evidence type="ECO:0000256" key="2">
    <source>
        <dbReference type="ARBA" id="ARBA00022630"/>
    </source>
</evidence>
<dbReference type="PANTHER" id="PTHR43706">
    <property type="entry name" value="NADH DEHYDROGENASE"/>
    <property type="match status" value="1"/>
</dbReference>
<dbReference type="AlphaFoldDB" id="A0A4P9WLA6"/>
<evidence type="ECO:0000259" key="7">
    <source>
        <dbReference type="Pfam" id="PF22366"/>
    </source>
</evidence>
<dbReference type="Pfam" id="PF07992">
    <property type="entry name" value="Pyr_redox_2"/>
    <property type="match status" value="1"/>
</dbReference>
<evidence type="ECO:0000313" key="8">
    <source>
        <dbReference type="EMBL" id="RKO91416.1"/>
    </source>
</evidence>
<keyword evidence="2" id="KW-0285">Flavoprotein</keyword>
<dbReference type="OrthoDB" id="3244603at2759"/>
<evidence type="ECO:0000256" key="5">
    <source>
        <dbReference type="ARBA" id="ARBA00023027"/>
    </source>
</evidence>
<dbReference type="GO" id="GO:0003954">
    <property type="term" value="F:NADH dehydrogenase activity"/>
    <property type="evidence" value="ECO:0007669"/>
    <property type="project" value="InterPro"/>
</dbReference>
<dbReference type="EMBL" id="KZ995077">
    <property type="protein sequence ID" value="RKO91416.1"/>
    <property type="molecule type" value="Genomic_DNA"/>
</dbReference>
<evidence type="ECO:0000256" key="4">
    <source>
        <dbReference type="ARBA" id="ARBA00023002"/>
    </source>
</evidence>
<keyword evidence="3" id="KW-0274">FAD</keyword>
<evidence type="ECO:0000256" key="1">
    <source>
        <dbReference type="ARBA" id="ARBA00005272"/>
    </source>
</evidence>